<evidence type="ECO:0000313" key="3">
    <source>
        <dbReference type="EMBL" id="ELA08786.1"/>
    </source>
</evidence>
<keyword evidence="3" id="KW-0449">Lipoprotein</keyword>
<dbReference type="PANTHER" id="PTHR30203">
    <property type="entry name" value="OUTER MEMBRANE CATION EFFLUX PROTEIN"/>
    <property type="match status" value="1"/>
</dbReference>
<evidence type="ECO:0000256" key="2">
    <source>
        <dbReference type="SAM" id="SignalP"/>
    </source>
</evidence>
<dbReference type="Proteomes" id="UP000023795">
    <property type="component" value="Unassembled WGS sequence"/>
</dbReference>
<dbReference type="RefSeq" id="WP_009501162.1">
    <property type="nucleotide sequence ID" value="NZ_ANIN01000001.1"/>
</dbReference>
<dbReference type="SUPFAM" id="SSF56954">
    <property type="entry name" value="Outer membrane efflux proteins (OEP)"/>
    <property type="match status" value="1"/>
</dbReference>
<protein>
    <submittedName>
        <fullName evidence="3">RND efflux system outer membrane lipoprotein</fullName>
    </submittedName>
</protein>
<feature type="signal peptide" evidence="2">
    <location>
        <begin position="1"/>
        <end position="24"/>
    </location>
</feature>
<feature type="chain" id="PRO_5003957764" evidence="2">
    <location>
        <begin position="25"/>
        <end position="475"/>
    </location>
</feature>
<evidence type="ECO:0000313" key="4">
    <source>
        <dbReference type="Proteomes" id="UP000023795"/>
    </source>
</evidence>
<dbReference type="PANTHER" id="PTHR30203:SF30">
    <property type="entry name" value="OUTER MEMBRANE PROTEIN-RELATED"/>
    <property type="match status" value="1"/>
</dbReference>
<dbReference type="EMBL" id="ANIN01000001">
    <property type="protein sequence ID" value="ELA08786.1"/>
    <property type="molecule type" value="Genomic_DNA"/>
</dbReference>
<dbReference type="AlphaFoldDB" id="L2F7N4"/>
<sequence>MLKVKCFIVVFGFGLLTACQTMHSQPVIADKVMPNSSLKPYCATDHQTFCQENWWHVFHDDVLNDYMQDLVNNNHDLLIATLTLQKSILHQQKTKDNKKIALNHKADINQQQQTSLKTGKTSHNTQFNVDLNASWELDLWGKLQLQQNISTWEKNALESDRQAVFLTLTANALREYFNLIAINKKLTDNQQALQFQQQQHQYLQKQLQFGFIAQADLLPTEQTIYNLKQTAINLVNQKNDSLNTLAILSHSRVDKLAQAFTDQQNLPQLQNDFEQLPINSIQNRPDIQALLWRLSVSLEQATILKKNQYPTLVLTTGISSHTANLIDLLKVPVLNWGIALNLPNFNAKDYQHQVQLAKIDEKIAASNYREAVHKALVDVQNKLTHWENQQQNHAIMLKSAQLAKKQLDYQQKRFELGFISAKALEESRETYRQSQVALIDSLANQAQTVVGIYQAIGGRIDKQQNAMLHDKNTNQ</sequence>
<comment type="similarity">
    <text evidence="1">Belongs to the outer membrane factor (OMF) (TC 1.B.17) family.</text>
</comment>
<accession>L2F7N4</accession>
<dbReference type="Gene3D" id="2.20.200.10">
    <property type="entry name" value="Outer membrane efflux proteins (OEP)"/>
    <property type="match status" value="1"/>
</dbReference>
<dbReference type="InterPro" id="IPR010131">
    <property type="entry name" value="MdtP/NodT-like"/>
</dbReference>
<evidence type="ECO:0000256" key="1">
    <source>
        <dbReference type="ARBA" id="ARBA00007613"/>
    </source>
</evidence>
<reference evidence="3 4" key="1">
    <citation type="journal article" date="2013" name="Genome Announc.">
        <title>Genome Sequence of Moraxella macacae 0408225, a Novel Bacterial Species Isolated from a Cynomolgus Macaque with Epistaxis.</title>
        <authorList>
            <person name="Ladner J.T."/>
            <person name="Whitehouse C.A."/>
            <person name="Koroleva G.I."/>
            <person name="Palacios G.F."/>
        </authorList>
    </citation>
    <scope>NUCLEOTIDE SEQUENCE [LARGE SCALE GENOMIC DNA]</scope>
    <source>
        <strain evidence="3 4">0408225</strain>
    </source>
</reference>
<dbReference type="eggNOG" id="COG1538">
    <property type="taxonomic scope" value="Bacteria"/>
</dbReference>
<gene>
    <name evidence="3" type="ORF">MOMA_00200</name>
</gene>
<proteinExistence type="inferred from homology"/>
<dbReference type="Gene3D" id="1.20.1600.10">
    <property type="entry name" value="Outer membrane efflux proteins (OEP)"/>
    <property type="match status" value="1"/>
</dbReference>
<dbReference type="PATRIC" id="fig|1230338.3.peg.37"/>
<dbReference type="OrthoDB" id="9770517at2"/>
<dbReference type="PROSITE" id="PS51257">
    <property type="entry name" value="PROKAR_LIPOPROTEIN"/>
    <property type="match status" value="1"/>
</dbReference>
<organism evidence="3 4">
    <name type="scientific">Moraxella macacae 0408225</name>
    <dbReference type="NCBI Taxonomy" id="1230338"/>
    <lineage>
        <taxon>Bacteria</taxon>
        <taxon>Pseudomonadati</taxon>
        <taxon>Pseudomonadota</taxon>
        <taxon>Gammaproteobacteria</taxon>
        <taxon>Moraxellales</taxon>
        <taxon>Moraxellaceae</taxon>
        <taxon>Moraxella</taxon>
    </lineage>
</organism>
<dbReference type="STRING" id="1230338.MOMA_00200"/>
<dbReference type="GO" id="GO:0015562">
    <property type="term" value="F:efflux transmembrane transporter activity"/>
    <property type="evidence" value="ECO:0007669"/>
    <property type="project" value="InterPro"/>
</dbReference>
<dbReference type="InterPro" id="IPR003423">
    <property type="entry name" value="OMP_efflux"/>
</dbReference>
<comment type="caution">
    <text evidence="3">The sequence shown here is derived from an EMBL/GenBank/DDBJ whole genome shotgun (WGS) entry which is preliminary data.</text>
</comment>
<keyword evidence="2" id="KW-0732">Signal</keyword>
<name>L2F7N4_9GAMM</name>
<dbReference type="Pfam" id="PF02321">
    <property type="entry name" value="OEP"/>
    <property type="match status" value="2"/>
</dbReference>
<keyword evidence="4" id="KW-1185">Reference proteome</keyword>